<gene>
    <name evidence="9" type="ORF">GCM10010909_34210</name>
</gene>
<protein>
    <submittedName>
        <fullName evidence="9">DNA alkylation response protein</fullName>
    </submittedName>
</protein>
<feature type="domain" description="Adaptive response protein AidB N-terminal" evidence="8">
    <location>
        <begin position="11"/>
        <end position="166"/>
    </location>
</feature>
<dbReference type="Pfam" id="PF02770">
    <property type="entry name" value="Acyl-CoA_dh_M"/>
    <property type="match status" value="1"/>
</dbReference>
<comment type="similarity">
    <text evidence="2 5">Belongs to the acyl-CoA dehydrogenase family.</text>
</comment>
<evidence type="ECO:0000256" key="5">
    <source>
        <dbReference type="RuleBase" id="RU362125"/>
    </source>
</evidence>
<keyword evidence="4 5" id="KW-0274">FAD</keyword>
<evidence type="ECO:0000313" key="9">
    <source>
        <dbReference type="EMBL" id="GLR68739.1"/>
    </source>
</evidence>
<sequence length="542" mass="58311">MSGYATHEVTNQPGELVNFNAYTTDAALRAAMKVFGASWAEERLDACGARVGGAQVQDLARIANRCVPELRTHDRFGHRIDMVEFSPAWHELMGMIRADGVHALGWTAARPGGHVARAGLSYLWAQGEAGVGCPAVMTFAAIAALRHQPEALAKYQDKILSPGYDPRPLPPDQKTALGVAMALTEKQGGSDLRQTQSVAVAAGDGTWRLTGHKWFFSVPTSDLFLTLARAPGGVSCFLAQGWRNDASRNFLLLQRLKDKCGNRSNASAEVEFRGLEAVMLGEEGHGIRLVLEMAHLTRLECALGSAALMRQAVTLAIHHATQRRAFGHRLVNQPLMANVLADLALESEAALWLAMRAAAALDAAPRDDAERVLNRVLAPLAKYFVCKRAPVVAAEAMECHGGNGYIEEDVLARLYRDAPVNGLWEGSGNVICLDVLRALAREPEAAGLLRAEIALAAGRHPALDAWLRTAPPEPLERNARRLVEHFALGLAASLLLRHAPPGIAAAFCASRLNGAPGMTFGTLPEGVDTRAIMRRAAVAEPY</sequence>
<dbReference type="Proteomes" id="UP001156641">
    <property type="component" value="Unassembled WGS sequence"/>
</dbReference>
<dbReference type="RefSeq" id="WP_284259597.1">
    <property type="nucleotide sequence ID" value="NZ_BSOS01000094.1"/>
</dbReference>
<name>A0ABQ6A8C1_9PROT</name>
<dbReference type="InterPro" id="IPR036250">
    <property type="entry name" value="AcylCo_DH-like_C"/>
</dbReference>
<dbReference type="SUPFAM" id="SSF47203">
    <property type="entry name" value="Acyl-CoA dehydrogenase C-terminal domain-like"/>
    <property type="match status" value="1"/>
</dbReference>
<evidence type="ECO:0000256" key="2">
    <source>
        <dbReference type="ARBA" id="ARBA00009347"/>
    </source>
</evidence>
<evidence type="ECO:0000256" key="1">
    <source>
        <dbReference type="ARBA" id="ARBA00001974"/>
    </source>
</evidence>
<evidence type="ECO:0000313" key="10">
    <source>
        <dbReference type="Proteomes" id="UP001156641"/>
    </source>
</evidence>
<dbReference type="SUPFAM" id="SSF56645">
    <property type="entry name" value="Acyl-CoA dehydrogenase NM domain-like"/>
    <property type="match status" value="1"/>
</dbReference>
<dbReference type="PANTHER" id="PTHR42707">
    <property type="entry name" value="ACYL-COA DEHYDROGENASE"/>
    <property type="match status" value="1"/>
</dbReference>
<accession>A0ABQ6A8C1</accession>
<dbReference type="InterPro" id="IPR006091">
    <property type="entry name" value="Acyl-CoA_Oxase/DH_mid-dom"/>
</dbReference>
<dbReference type="InterPro" id="IPR041504">
    <property type="entry name" value="AidB_N"/>
</dbReference>
<keyword evidence="10" id="KW-1185">Reference proteome</keyword>
<comment type="cofactor">
    <cofactor evidence="1 5">
        <name>FAD</name>
        <dbReference type="ChEBI" id="CHEBI:57692"/>
    </cofactor>
</comment>
<dbReference type="Gene3D" id="1.20.140.10">
    <property type="entry name" value="Butyryl-CoA Dehydrogenase, subunit A, domain 3"/>
    <property type="match status" value="1"/>
</dbReference>
<keyword evidence="5" id="KW-0560">Oxidoreductase</keyword>
<proteinExistence type="inferred from homology"/>
<feature type="domain" description="Acyl-CoA dehydrogenase/oxidase C-terminal" evidence="6">
    <location>
        <begin position="284"/>
        <end position="439"/>
    </location>
</feature>
<dbReference type="Pfam" id="PF18158">
    <property type="entry name" value="AidB_N"/>
    <property type="match status" value="1"/>
</dbReference>
<evidence type="ECO:0000256" key="4">
    <source>
        <dbReference type="ARBA" id="ARBA00022827"/>
    </source>
</evidence>
<dbReference type="EMBL" id="BSOS01000094">
    <property type="protein sequence ID" value="GLR68739.1"/>
    <property type="molecule type" value="Genomic_DNA"/>
</dbReference>
<dbReference type="Pfam" id="PF00441">
    <property type="entry name" value="Acyl-CoA_dh_1"/>
    <property type="match status" value="1"/>
</dbReference>
<dbReference type="InterPro" id="IPR006089">
    <property type="entry name" value="Acyl-CoA_DH_CS"/>
</dbReference>
<reference evidence="10" key="1">
    <citation type="journal article" date="2019" name="Int. J. Syst. Evol. Microbiol.">
        <title>The Global Catalogue of Microorganisms (GCM) 10K type strain sequencing project: providing services to taxonomists for standard genome sequencing and annotation.</title>
        <authorList>
            <consortium name="The Broad Institute Genomics Platform"/>
            <consortium name="The Broad Institute Genome Sequencing Center for Infectious Disease"/>
            <person name="Wu L."/>
            <person name="Ma J."/>
        </authorList>
    </citation>
    <scope>NUCLEOTIDE SEQUENCE [LARGE SCALE GENOMIC DNA]</scope>
    <source>
        <strain evidence="10">NBRC 112502</strain>
    </source>
</reference>
<evidence type="ECO:0000259" key="7">
    <source>
        <dbReference type="Pfam" id="PF02770"/>
    </source>
</evidence>
<dbReference type="InterPro" id="IPR009100">
    <property type="entry name" value="AcylCoA_DH/oxidase_NM_dom_sf"/>
</dbReference>
<dbReference type="Gene3D" id="6.10.250.600">
    <property type="match status" value="1"/>
</dbReference>
<dbReference type="InterPro" id="IPR052904">
    <property type="entry name" value="Acyl-CoA_dehydrogenase-like"/>
</dbReference>
<dbReference type="PANTHER" id="PTHR42707:SF3">
    <property type="entry name" value="ACYL-COA DEHYDROGENASE AIDB-RELATED"/>
    <property type="match status" value="1"/>
</dbReference>
<evidence type="ECO:0000259" key="8">
    <source>
        <dbReference type="Pfam" id="PF18158"/>
    </source>
</evidence>
<dbReference type="InterPro" id="IPR009075">
    <property type="entry name" value="AcylCo_DH/oxidase_C"/>
</dbReference>
<evidence type="ECO:0000259" key="6">
    <source>
        <dbReference type="Pfam" id="PF00441"/>
    </source>
</evidence>
<dbReference type="Gene3D" id="2.40.110.20">
    <property type="match status" value="1"/>
</dbReference>
<organism evidence="9 10">
    <name type="scientific">Acidocella aquatica</name>
    <dbReference type="NCBI Taxonomy" id="1922313"/>
    <lineage>
        <taxon>Bacteria</taxon>
        <taxon>Pseudomonadati</taxon>
        <taxon>Pseudomonadota</taxon>
        <taxon>Alphaproteobacteria</taxon>
        <taxon>Acetobacterales</taxon>
        <taxon>Acidocellaceae</taxon>
        <taxon>Acidocella</taxon>
    </lineage>
</organism>
<keyword evidence="3 5" id="KW-0285">Flavoprotein</keyword>
<dbReference type="PROSITE" id="PS00073">
    <property type="entry name" value="ACYL_COA_DH_2"/>
    <property type="match status" value="1"/>
</dbReference>
<feature type="domain" description="Acyl-CoA oxidase/dehydrogenase middle" evidence="7">
    <location>
        <begin position="180"/>
        <end position="273"/>
    </location>
</feature>
<evidence type="ECO:0000256" key="3">
    <source>
        <dbReference type="ARBA" id="ARBA00022630"/>
    </source>
</evidence>
<comment type="caution">
    <text evidence="9">The sequence shown here is derived from an EMBL/GenBank/DDBJ whole genome shotgun (WGS) entry which is preliminary data.</text>
</comment>